<keyword evidence="3 4" id="KW-0418">Kinase</keyword>
<dbReference type="AlphaFoldDB" id="A0AAD8E3F7"/>
<evidence type="ECO:0000256" key="1">
    <source>
        <dbReference type="ARBA" id="ARBA00022679"/>
    </source>
</evidence>
<comment type="caution">
    <text evidence="5">The sequence shown here is derived from an EMBL/GenBank/DDBJ whole genome shotgun (WGS) entry which is preliminary data.</text>
</comment>
<reference evidence="5" key="1">
    <citation type="journal article" date="2023" name="IScience">
        <title>Live-bearing cockroach genome reveals convergent evolutionary mechanisms linked to viviparity in insects and beyond.</title>
        <authorList>
            <person name="Fouks B."/>
            <person name="Harrison M.C."/>
            <person name="Mikhailova A.A."/>
            <person name="Marchal E."/>
            <person name="English S."/>
            <person name="Carruthers M."/>
            <person name="Jennings E.C."/>
            <person name="Chiamaka E.L."/>
            <person name="Frigard R.A."/>
            <person name="Pippel M."/>
            <person name="Attardo G.M."/>
            <person name="Benoit J.B."/>
            <person name="Bornberg-Bauer E."/>
            <person name="Tobe S.S."/>
        </authorList>
    </citation>
    <scope>NUCLEOTIDE SEQUENCE</scope>
    <source>
        <strain evidence="5">Stay&amp;Tobe</strain>
    </source>
</reference>
<evidence type="ECO:0000313" key="5">
    <source>
        <dbReference type="EMBL" id="KAJ9575157.1"/>
    </source>
</evidence>
<accession>A0AAD8E3F7</accession>
<proteinExistence type="inferred from homology"/>
<dbReference type="SUPFAM" id="SSF52540">
    <property type="entry name" value="P-loop containing nucleoside triphosphate hydrolases"/>
    <property type="match status" value="1"/>
</dbReference>
<dbReference type="InterPro" id="IPR000850">
    <property type="entry name" value="Adenylat/UMP-CMP_kin"/>
</dbReference>
<reference evidence="5" key="2">
    <citation type="submission" date="2023-05" db="EMBL/GenBank/DDBJ databases">
        <authorList>
            <person name="Fouks B."/>
        </authorList>
    </citation>
    <scope>NUCLEOTIDE SEQUENCE</scope>
    <source>
        <strain evidence="5">Stay&amp;Tobe</strain>
        <tissue evidence="5">Testes</tissue>
    </source>
</reference>
<dbReference type="InterPro" id="IPR027417">
    <property type="entry name" value="P-loop_NTPase"/>
</dbReference>
<sequence length="196" mass="22618">MNISESIKPLVIFVLGRPGAGKGTVSKSIQEEFGFLHLSVGQVLRDERKNQDSPYKASIDEHFRDGLMIPAEITYDLLDKIILNSKLNRFVLDGFPGDMDSLEYWKKNDLSQKMELRFVLFVDCPEEICSQRILARGAAGSGRDDDAASKLKTRFQLFERVSLPVIQYFEKHLYGEQSRFKWNKRRDLQSSKTFFQ</sequence>
<dbReference type="EMBL" id="JASPKZ010010201">
    <property type="protein sequence ID" value="KAJ9575157.1"/>
    <property type="molecule type" value="Genomic_DNA"/>
</dbReference>
<dbReference type="GO" id="GO:0005524">
    <property type="term" value="F:ATP binding"/>
    <property type="evidence" value="ECO:0007669"/>
    <property type="project" value="InterPro"/>
</dbReference>
<dbReference type="Pfam" id="PF00406">
    <property type="entry name" value="ADK"/>
    <property type="match status" value="1"/>
</dbReference>
<dbReference type="Proteomes" id="UP001233999">
    <property type="component" value="Unassembled WGS sequence"/>
</dbReference>
<organism evidence="5 6">
    <name type="scientific">Diploptera punctata</name>
    <name type="common">Pacific beetle cockroach</name>
    <dbReference type="NCBI Taxonomy" id="6984"/>
    <lineage>
        <taxon>Eukaryota</taxon>
        <taxon>Metazoa</taxon>
        <taxon>Ecdysozoa</taxon>
        <taxon>Arthropoda</taxon>
        <taxon>Hexapoda</taxon>
        <taxon>Insecta</taxon>
        <taxon>Pterygota</taxon>
        <taxon>Neoptera</taxon>
        <taxon>Polyneoptera</taxon>
        <taxon>Dictyoptera</taxon>
        <taxon>Blattodea</taxon>
        <taxon>Blaberoidea</taxon>
        <taxon>Blaberidae</taxon>
        <taxon>Diplopterinae</taxon>
        <taxon>Diploptera</taxon>
    </lineage>
</organism>
<protein>
    <submittedName>
        <fullName evidence="5">Uncharacterized protein</fullName>
    </submittedName>
</protein>
<name>A0AAD8E3F7_DIPPU</name>
<evidence type="ECO:0000256" key="4">
    <source>
        <dbReference type="RuleBase" id="RU003330"/>
    </source>
</evidence>
<dbReference type="PRINTS" id="PR00094">
    <property type="entry name" value="ADENYLTKNASE"/>
</dbReference>
<evidence type="ECO:0000256" key="2">
    <source>
        <dbReference type="ARBA" id="ARBA00022741"/>
    </source>
</evidence>
<dbReference type="PANTHER" id="PTHR23359">
    <property type="entry name" value="NUCLEOTIDE KINASE"/>
    <property type="match status" value="1"/>
</dbReference>
<evidence type="ECO:0000256" key="3">
    <source>
        <dbReference type="ARBA" id="ARBA00022777"/>
    </source>
</evidence>
<keyword evidence="2" id="KW-0547">Nucleotide-binding</keyword>
<dbReference type="GO" id="GO:0019205">
    <property type="term" value="F:nucleobase-containing compound kinase activity"/>
    <property type="evidence" value="ECO:0007669"/>
    <property type="project" value="InterPro"/>
</dbReference>
<dbReference type="GO" id="GO:0006139">
    <property type="term" value="P:nucleobase-containing compound metabolic process"/>
    <property type="evidence" value="ECO:0007669"/>
    <property type="project" value="InterPro"/>
</dbReference>
<evidence type="ECO:0000313" key="6">
    <source>
        <dbReference type="Proteomes" id="UP001233999"/>
    </source>
</evidence>
<dbReference type="CDD" id="cd01428">
    <property type="entry name" value="ADK"/>
    <property type="match status" value="1"/>
</dbReference>
<dbReference type="Gene3D" id="3.40.50.300">
    <property type="entry name" value="P-loop containing nucleotide triphosphate hydrolases"/>
    <property type="match status" value="1"/>
</dbReference>
<dbReference type="HAMAP" id="MF_00235">
    <property type="entry name" value="Adenylate_kinase_Adk"/>
    <property type="match status" value="1"/>
</dbReference>
<keyword evidence="1 4" id="KW-0808">Transferase</keyword>
<comment type="similarity">
    <text evidence="4">Belongs to the adenylate kinase family.</text>
</comment>
<keyword evidence="6" id="KW-1185">Reference proteome</keyword>
<gene>
    <name evidence="5" type="ORF">L9F63_025892</name>
</gene>